<name>A0A1S0TPL8_LOALO</name>
<dbReference type="CTD" id="9948031"/>
<dbReference type="RefSeq" id="XP_003146158.1">
    <property type="nucleotide sequence ID" value="XM_003146110.1"/>
</dbReference>
<sequence length="86" mass="9624">MPLSASQAYMQVVVAIIDLPGEAIALLVIHSVAHHRSGLQTAHRSKFSTFFKRQTRQKVHINRLTDNSVFALSNEESRCFTGDTNK</sequence>
<evidence type="ECO:0000313" key="1">
    <source>
        <dbReference type="EMBL" id="EFO17913.1"/>
    </source>
</evidence>
<reference evidence="1" key="1">
    <citation type="submission" date="2012-04" db="EMBL/GenBank/DDBJ databases">
        <title>The Genome Sequence of Loa loa.</title>
        <authorList>
            <consortium name="The Broad Institute Genome Sequencing Platform"/>
            <consortium name="Broad Institute Genome Sequencing Center for Infectious Disease"/>
            <person name="Nutman T.B."/>
            <person name="Fink D.L."/>
            <person name="Russ C."/>
            <person name="Young S."/>
            <person name="Zeng Q."/>
            <person name="Gargeya S."/>
            <person name="Alvarado L."/>
            <person name="Berlin A."/>
            <person name="Chapman S.B."/>
            <person name="Chen Z."/>
            <person name="Freedman E."/>
            <person name="Gellesch M."/>
            <person name="Goldberg J."/>
            <person name="Griggs A."/>
            <person name="Gujja S."/>
            <person name="Heilman E.R."/>
            <person name="Heiman D."/>
            <person name="Howarth C."/>
            <person name="Mehta T."/>
            <person name="Neiman D."/>
            <person name="Pearson M."/>
            <person name="Roberts A."/>
            <person name="Saif S."/>
            <person name="Shea T."/>
            <person name="Shenoy N."/>
            <person name="Sisk P."/>
            <person name="Stolte C."/>
            <person name="Sykes S."/>
            <person name="White J."/>
            <person name="Yandava C."/>
            <person name="Haas B."/>
            <person name="Henn M.R."/>
            <person name="Nusbaum C."/>
            <person name="Birren B."/>
        </authorList>
    </citation>
    <scope>NUCLEOTIDE SEQUENCE [LARGE SCALE GENOMIC DNA]</scope>
</reference>
<organism evidence="1">
    <name type="scientific">Loa loa</name>
    <name type="common">Eye worm</name>
    <name type="synonym">Filaria loa</name>
    <dbReference type="NCBI Taxonomy" id="7209"/>
    <lineage>
        <taxon>Eukaryota</taxon>
        <taxon>Metazoa</taxon>
        <taxon>Ecdysozoa</taxon>
        <taxon>Nematoda</taxon>
        <taxon>Chromadorea</taxon>
        <taxon>Rhabditida</taxon>
        <taxon>Spirurina</taxon>
        <taxon>Spiruromorpha</taxon>
        <taxon>Filarioidea</taxon>
        <taxon>Onchocercidae</taxon>
        <taxon>Loa</taxon>
    </lineage>
</organism>
<dbReference type="InParanoid" id="A0A1S0TPL8"/>
<dbReference type="AlphaFoldDB" id="A0A1S0TPL8"/>
<dbReference type="GeneID" id="9948031"/>
<dbReference type="KEGG" id="loa:LOAG_10586"/>
<protein>
    <submittedName>
        <fullName evidence="1">Uncharacterized protein</fullName>
    </submittedName>
</protein>
<dbReference type="EMBL" id="JH712356">
    <property type="protein sequence ID" value="EFO17913.1"/>
    <property type="molecule type" value="Genomic_DNA"/>
</dbReference>
<proteinExistence type="predicted"/>
<accession>A0A1S0TPL8</accession>
<gene>
    <name evidence="1" type="ORF">LOAG_10586</name>
</gene>